<evidence type="ECO:0000313" key="13">
    <source>
        <dbReference type="Proteomes" id="UP000799438"/>
    </source>
</evidence>
<keyword evidence="3" id="KW-0547">Nucleotide-binding</keyword>
<feature type="compositionally biased region" description="Polar residues" evidence="9">
    <location>
        <begin position="453"/>
        <end position="494"/>
    </location>
</feature>
<dbReference type="PROSITE" id="PS51194">
    <property type="entry name" value="HELICASE_CTER"/>
    <property type="match status" value="1"/>
</dbReference>
<dbReference type="GO" id="GO:0005524">
    <property type="term" value="F:ATP binding"/>
    <property type="evidence" value="ECO:0007669"/>
    <property type="project" value="UniProtKB-KW"/>
</dbReference>
<organism evidence="12 13">
    <name type="scientific">Aplosporella prunicola CBS 121167</name>
    <dbReference type="NCBI Taxonomy" id="1176127"/>
    <lineage>
        <taxon>Eukaryota</taxon>
        <taxon>Fungi</taxon>
        <taxon>Dikarya</taxon>
        <taxon>Ascomycota</taxon>
        <taxon>Pezizomycotina</taxon>
        <taxon>Dothideomycetes</taxon>
        <taxon>Dothideomycetes incertae sedis</taxon>
        <taxon>Botryosphaeriales</taxon>
        <taxon>Aplosporellaceae</taxon>
        <taxon>Aplosporella</taxon>
    </lineage>
</organism>
<dbReference type="RefSeq" id="XP_033398704.1">
    <property type="nucleotide sequence ID" value="XM_033540332.1"/>
</dbReference>
<evidence type="ECO:0000259" key="11">
    <source>
        <dbReference type="PROSITE" id="PS51194"/>
    </source>
</evidence>
<dbReference type="SUPFAM" id="SSF52540">
    <property type="entry name" value="P-loop containing nucleoside triphosphate hydrolases"/>
    <property type="match status" value="2"/>
</dbReference>
<dbReference type="InterPro" id="IPR038718">
    <property type="entry name" value="SNF2-like_sf"/>
</dbReference>
<comment type="subcellular location">
    <subcellularLocation>
        <location evidence="1">Nucleus</location>
    </subcellularLocation>
</comment>
<dbReference type="SMART" id="SM00487">
    <property type="entry name" value="DEXDc"/>
    <property type="match status" value="1"/>
</dbReference>
<dbReference type="SMART" id="SM00490">
    <property type="entry name" value="HELICc"/>
    <property type="match status" value="1"/>
</dbReference>
<protein>
    <submittedName>
        <fullName evidence="12">Uncharacterized protein</fullName>
    </submittedName>
</protein>
<dbReference type="InterPro" id="IPR027417">
    <property type="entry name" value="P-loop_NTPase"/>
</dbReference>
<accession>A0A6A6BFR9</accession>
<proteinExistence type="inferred from homology"/>
<dbReference type="Pfam" id="PF24580">
    <property type="entry name" value="DUF7607"/>
    <property type="match status" value="1"/>
</dbReference>
<dbReference type="InterPro" id="IPR056026">
    <property type="entry name" value="DUF7607"/>
</dbReference>
<dbReference type="CDD" id="cd18793">
    <property type="entry name" value="SF2_C_SNF"/>
    <property type="match status" value="1"/>
</dbReference>
<feature type="region of interest" description="Disordered" evidence="9">
    <location>
        <begin position="1463"/>
        <end position="1620"/>
    </location>
</feature>
<dbReference type="Proteomes" id="UP000799438">
    <property type="component" value="Unassembled WGS sequence"/>
</dbReference>
<dbReference type="GeneID" id="54297828"/>
<feature type="region of interest" description="Disordered" evidence="9">
    <location>
        <begin position="1"/>
        <end position="41"/>
    </location>
</feature>
<dbReference type="Gene3D" id="3.40.50.10810">
    <property type="entry name" value="Tandem AAA-ATPase domain"/>
    <property type="match status" value="1"/>
</dbReference>
<comment type="similarity">
    <text evidence="2">Belongs to the SNF2/RAD54 helicase family.</text>
</comment>
<keyword evidence="8" id="KW-0539">Nucleus</keyword>
<dbReference type="InterPro" id="IPR014001">
    <property type="entry name" value="Helicase_ATP-bd"/>
</dbReference>
<sequence>MDTSSALKHKPALKTLPANQTRVAGPGQQLSTSRQGNTKTRNPELIKFPVDEIFYGNLRFGQALEDDDEYEISHSTVAPAGVSQYVYRQVHHYLWNAERQVLVRDGKDAQVIHPYRKSLLNKDHTRSATIIRMDDGHLLATREDASRFTSGIPYEENPDHENDNREWDYIAEKYQGGTELPLFGDSDDEYSPSLLAEIEEDEEASDKAKPRFLSKEEVIEAIDQKISEHSQLWREKKLPLRERTARTIWRKGRRPGERRLLIAAARDKIERIECRLTKLKGGILGEVYNSPAQVKDVCGALEESVNQVEEELWRITVWEQKIEPPRSATQVRSRKRPIAKVNDNADDNAGELVNSDSEVESDGLTDFVDVDEFEGPGTRNAQGKPSEPANHADTMQSPSPEAQDHDSVLGDLTQVRNEMEIDELPAAVPEDDPPLPSSSPPQVPSAPSVIDLTFSSDPPTPVKNTPTRLRLQLNSTTPRASSQGLNLRFSNQPENDSDADIGNWDYRTLEERSDRKRIILKLLRTLKRKTYKNIKAHINELTEAVFPDHIFHAMEYLQQKEGRMPDPPTGERPTIVNLVKLYACWTFSNHRHFGSDEQGLLPLLPGMLKKINTQQKKKDIKEFYNWVRLVLEKHESPIRTLAESPSTSSSKLPTRSKEMPFTTPTSLQTVNTMDEVSDDNFYEGDEVETPYKKRKRPVVRSASGINKRQDARKRQLAQAERERDMRASTVVPSSQNGDSVNIMVNTLKEEHETAIYIPSSLAGKIKSHQIEGVRFMWREVVRAGHTESQGCLLAHTMGLGKTMQSITLLATIAQAAHSSNETIRKQVPDALRKSQTLILCPASLVPNWVDELSLWMPKAVKGAVGPIYSVAAEVSSEARLSKVSDWYHNGGILVMSYDMLRILATPTPTKPKIFGEDTGEQYGLVSKQLLEGPNIIIADEAHTIRNPASKIRQTVIKFKTKTRIALTGSPLANNLEEYWSAIDWISPDYLGSIQEFRERFVRPIQEGFYKESTKFEHRKALKMLKVLKMDITPKVHRADITALKNDLKSKVEFVITVPLTSLQEEAYKICVNHARKSSDDTVNNMRIFEWMSVLTLICDHPAAFAGIISNRKIGTEKQQRENENNEQEKGAEKFEAPIEDPDIVQDKLLVEDKAAWISSALVKDMQNLFEKVDDLEGPGFSYKTELFVRILNNASKVGDGVLVFSHRLDTLDYLERLLENLGKSFVRLDGKTKMTKRPSILSKFNNKQYDIILMSTRAGGTGFNLPGANRVVIFDFGFNPQHEEQAIGRAYRLGQEKEVFVYRLMTGGTFEEKVWNKALFKTQLATRVVDTRNPERQAEKMREYLFPPVPVEQQDLSVHEGKDVHVLDKVLKKSKKEGKDVHIRCITTTEILMAEDAEGELDWNEEREVQELHREERLRKENPQAYLRAMQAKQFAPHSTAPAQRPPQVAGHTAFQAVVQPNSTRPLTQTPVPVPPFVPRPANTPDRRDSGRSGLVHLDRPPSPDAGVNNAGPSPASMIRTLPNTINPQAPAPPSPHSNPAQGRPEPTRSPGNASRETIPQLVGTSQANPVELTDDDTSNNEVESGDEGKKSADGGDGPQSSRKGPGIGKRISGWFTGSQ</sequence>
<keyword evidence="4" id="KW-0378">Hydrolase</keyword>
<evidence type="ECO:0000256" key="7">
    <source>
        <dbReference type="ARBA" id="ARBA00023125"/>
    </source>
</evidence>
<keyword evidence="7" id="KW-0238">DNA-binding</keyword>
<evidence type="ECO:0000256" key="1">
    <source>
        <dbReference type="ARBA" id="ARBA00004123"/>
    </source>
</evidence>
<keyword evidence="6" id="KW-0067">ATP-binding</keyword>
<feature type="compositionally biased region" description="Polar residues" evidence="9">
    <location>
        <begin position="1550"/>
        <end position="1569"/>
    </location>
</feature>
<dbReference type="Pfam" id="PF00176">
    <property type="entry name" value="SNF2-rel_dom"/>
    <property type="match status" value="1"/>
</dbReference>
<dbReference type="InterPro" id="IPR044574">
    <property type="entry name" value="ARIP4-like"/>
</dbReference>
<dbReference type="InterPro" id="IPR000330">
    <property type="entry name" value="SNF2_N"/>
</dbReference>
<feature type="compositionally biased region" description="Polar residues" evidence="9">
    <location>
        <begin position="643"/>
        <end position="653"/>
    </location>
</feature>
<evidence type="ECO:0000256" key="3">
    <source>
        <dbReference type="ARBA" id="ARBA00022741"/>
    </source>
</evidence>
<feature type="region of interest" description="Disordered" evidence="9">
    <location>
        <begin position="693"/>
        <end position="712"/>
    </location>
</feature>
<feature type="compositionally biased region" description="Pro residues" evidence="9">
    <location>
        <begin position="434"/>
        <end position="444"/>
    </location>
</feature>
<evidence type="ECO:0000259" key="10">
    <source>
        <dbReference type="PROSITE" id="PS51192"/>
    </source>
</evidence>
<evidence type="ECO:0000256" key="4">
    <source>
        <dbReference type="ARBA" id="ARBA00022801"/>
    </source>
</evidence>
<dbReference type="Pfam" id="PF00271">
    <property type="entry name" value="Helicase_C"/>
    <property type="match status" value="1"/>
</dbReference>
<dbReference type="Gene3D" id="3.40.50.300">
    <property type="entry name" value="P-loop containing nucleotide triphosphate hydrolases"/>
    <property type="match status" value="1"/>
</dbReference>
<keyword evidence="13" id="KW-1185">Reference proteome</keyword>
<feature type="region of interest" description="Disordered" evidence="9">
    <location>
        <begin position="426"/>
        <end position="496"/>
    </location>
</feature>
<feature type="region of interest" description="Disordered" evidence="9">
    <location>
        <begin position="1115"/>
        <end position="1135"/>
    </location>
</feature>
<feature type="compositionally biased region" description="Polar residues" evidence="9">
    <location>
        <begin position="17"/>
        <end position="40"/>
    </location>
</feature>
<dbReference type="OrthoDB" id="2020972at2759"/>
<dbReference type="PROSITE" id="PS51192">
    <property type="entry name" value="HELICASE_ATP_BIND_1"/>
    <property type="match status" value="1"/>
</dbReference>
<dbReference type="CDD" id="cd18007">
    <property type="entry name" value="DEXHc_ATRX-like"/>
    <property type="match status" value="1"/>
</dbReference>
<feature type="region of interest" description="Disordered" evidence="9">
    <location>
        <begin position="718"/>
        <end position="737"/>
    </location>
</feature>
<feature type="region of interest" description="Disordered" evidence="9">
    <location>
        <begin position="639"/>
        <end position="662"/>
    </location>
</feature>
<dbReference type="EMBL" id="ML995483">
    <property type="protein sequence ID" value="KAF2142992.1"/>
    <property type="molecule type" value="Genomic_DNA"/>
</dbReference>
<dbReference type="PANTHER" id="PTHR45797">
    <property type="entry name" value="RAD54-LIKE"/>
    <property type="match status" value="1"/>
</dbReference>
<feature type="compositionally biased region" description="Basic and acidic residues" evidence="9">
    <location>
        <begin position="1485"/>
        <end position="1502"/>
    </location>
</feature>
<feature type="domain" description="Helicase C-terminal" evidence="11">
    <location>
        <begin position="1189"/>
        <end position="1357"/>
    </location>
</feature>
<dbReference type="GO" id="GO:0016887">
    <property type="term" value="F:ATP hydrolysis activity"/>
    <property type="evidence" value="ECO:0007669"/>
    <property type="project" value="InterPro"/>
</dbReference>
<dbReference type="GO" id="GO:0005634">
    <property type="term" value="C:nucleus"/>
    <property type="evidence" value="ECO:0007669"/>
    <property type="project" value="UniProtKB-SubCell"/>
</dbReference>
<dbReference type="InterPro" id="IPR049730">
    <property type="entry name" value="SNF2/RAD54-like_C"/>
</dbReference>
<dbReference type="InterPro" id="IPR001650">
    <property type="entry name" value="Helicase_C-like"/>
</dbReference>
<dbReference type="GO" id="GO:0003677">
    <property type="term" value="F:DNA binding"/>
    <property type="evidence" value="ECO:0007669"/>
    <property type="project" value="UniProtKB-KW"/>
</dbReference>
<feature type="domain" description="Helicase ATP-binding" evidence="10">
    <location>
        <begin position="782"/>
        <end position="988"/>
    </location>
</feature>
<dbReference type="GO" id="GO:0004386">
    <property type="term" value="F:helicase activity"/>
    <property type="evidence" value="ECO:0007669"/>
    <property type="project" value="UniProtKB-KW"/>
</dbReference>
<evidence type="ECO:0000256" key="9">
    <source>
        <dbReference type="SAM" id="MobiDB-lite"/>
    </source>
</evidence>
<evidence type="ECO:0000256" key="5">
    <source>
        <dbReference type="ARBA" id="ARBA00022806"/>
    </source>
</evidence>
<evidence type="ECO:0000313" key="12">
    <source>
        <dbReference type="EMBL" id="KAF2142992.1"/>
    </source>
</evidence>
<feature type="compositionally biased region" description="Acidic residues" evidence="9">
    <location>
        <begin position="357"/>
        <end position="374"/>
    </location>
</feature>
<evidence type="ECO:0000256" key="6">
    <source>
        <dbReference type="ARBA" id="ARBA00022840"/>
    </source>
</evidence>
<reference evidence="12" key="1">
    <citation type="journal article" date="2020" name="Stud. Mycol.">
        <title>101 Dothideomycetes genomes: a test case for predicting lifestyles and emergence of pathogens.</title>
        <authorList>
            <person name="Haridas S."/>
            <person name="Albert R."/>
            <person name="Binder M."/>
            <person name="Bloem J."/>
            <person name="Labutti K."/>
            <person name="Salamov A."/>
            <person name="Andreopoulos B."/>
            <person name="Baker S."/>
            <person name="Barry K."/>
            <person name="Bills G."/>
            <person name="Bluhm B."/>
            <person name="Cannon C."/>
            <person name="Castanera R."/>
            <person name="Culley D."/>
            <person name="Daum C."/>
            <person name="Ezra D."/>
            <person name="Gonzalez J."/>
            <person name="Henrissat B."/>
            <person name="Kuo A."/>
            <person name="Liang C."/>
            <person name="Lipzen A."/>
            <person name="Lutzoni F."/>
            <person name="Magnuson J."/>
            <person name="Mondo S."/>
            <person name="Nolan M."/>
            <person name="Ohm R."/>
            <person name="Pangilinan J."/>
            <person name="Park H.-J."/>
            <person name="Ramirez L."/>
            <person name="Alfaro M."/>
            <person name="Sun H."/>
            <person name="Tritt A."/>
            <person name="Yoshinaga Y."/>
            <person name="Zwiers L.-H."/>
            <person name="Turgeon B."/>
            <person name="Goodwin S."/>
            <person name="Spatafora J."/>
            <person name="Crous P."/>
            <person name="Grigoriev I."/>
        </authorList>
    </citation>
    <scope>NUCLEOTIDE SEQUENCE</scope>
    <source>
        <strain evidence="12">CBS 121167</strain>
    </source>
</reference>
<feature type="region of interest" description="Disordered" evidence="9">
    <location>
        <begin position="324"/>
        <end position="406"/>
    </location>
</feature>
<keyword evidence="5" id="KW-0347">Helicase</keyword>
<evidence type="ECO:0000256" key="2">
    <source>
        <dbReference type="ARBA" id="ARBA00007025"/>
    </source>
</evidence>
<gene>
    <name evidence="12" type="ORF">K452DRAFT_286625</name>
</gene>
<dbReference type="PANTHER" id="PTHR45797:SF1">
    <property type="entry name" value="HELICASE ARIP4"/>
    <property type="match status" value="1"/>
</dbReference>
<name>A0A6A6BFR9_9PEZI</name>
<evidence type="ECO:0000256" key="8">
    <source>
        <dbReference type="ARBA" id="ARBA00023242"/>
    </source>
</evidence>